<proteinExistence type="inferred from homology"/>
<evidence type="ECO:0000313" key="8">
    <source>
        <dbReference type="EMBL" id="OXE49715.1"/>
    </source>
</evidence>
<evidence type="ECO:0000259" key="6">
    <source>
        <dbReference type="Pfam" id="PF03135"/>
    </source>
</evidence>
<evidence type="ECO:0000256" key="4">
    <source>
        <dbReference type="ARBA" id="ARBA00023026"/>
    </source>
</evidence>
<dbReference type="PANTHER" id="PTHR30121:SF12">
    <property type="entry name" value="TYPE IV SECRETION SYSTEM PROTEIN CAGE"/>
    <property type="match status" value="1"/>
</dbReference>
<dbReference type="SUPFAM" id="SSF52540">
    <property type="entry name" value="P-loop containing nucleoside triphosphate hydrolases"/>
    <property type="match status" value="1"/>
</dbReference>
<dbReference type="CDD" id="cd01127">
    <property type="entry name" value="TrwB_TraG_TraD_VirD4"/>
    <property type="match status" value="1"/>
</dbReference>
<accession>A0A227KNQ6</accession>
<sequence>MFSEKQSKEKQEKSLSAYLPYSAVIAPGIVICKEGDLVATVKISGKVFEAVSNEDLQRDAERQNNFLKVMAGASQTDEISIKVHRIRRVIHDELSAPTDPRTDFVNRFISEYNRNISDGNLMATELYVTLVSHKANPLSIFTIFGGDKRKAEEIKEELDQRIEDFKKVFLALYESLQDYEPVILSEYAENGITYSNQLSFYNYLITGQWQKIRVPSMPLDEALGNVQIFVGSDTIEFQTALENSYAQSIELKDYPLATFSRILDGLLYNSNFDQSPYPFIETQTFTAMSKQKGLTVLKRQQNQLNNAEDDGLSQIRLLSTARDMVANGEIVVGEYCYSLFVFGDKEKVYKNANDVVKKLQDAGFLPVKSTLALPTSYLHQIPGCKQRPRVARITSMNFAHLAAFHNFPCGKRDRNPWGEAVALLKMPSNQPFYFNFHYTDAKADSFGEVPLGNTSIIGASGAGKTVLLNFLLFCAQKYRTNEHKLSVILFDKDKGAELAIRAMGGGYLTIENGVPSGINPFQLEPTQANIQFLIGWTKRLLARDGLPIDPMDEDRIAQAVTTVMSLPKEDRRLAYLSQLFQQGDTAASARTSLKLRLKKWILDGPLAWCFDNEENTLDLNEYPNFGIDGTDFLENAECRGAFTELILHLIETQVMKDKRRTIIVMDEFWKYLADPVTAKYAFDKLKTIRKQNGIFVFATQSPEDVLKNERGSAFIDNSATKIYLPNPYAKESDYVEGFKTTKDEFSIIKKMDTQSRLAVIKQGPVSVLVRLDLGPFKKALKILSGNAGSVQFAEKLFNLVGEEPNEWIPYFLGEKSLPQEEGAA</sequence>
<evidence type="ECO:0000256" key="2">
    <source>
        <dbReference type="ARBA" id="ARBA00022741"/>
    </source>
</evidence>
<comment type="similarity">
    <text evidence="1">Belongs to the TrbE/VirB4 family.</text>
</comment>
<dbReference type="NCBIfam" id="TIGR00929">
    <property type="entry name" value="VirB4_CagE"/>
    <property type="match status" value="1"/>
</dbReference>
<dbReference type="InterPro" id="IPR051162">
    <property type="entry name" value="T4SS_component"/>
</dbReference>
<evidence type="ECO:0000259" key="7">
    <source>
        <dbReference type="Pfam" id="PF19044"/>
    </source>
</evidence>
<dbReference type="AlphaFoldDB" id="A0A227KNQ6"/>
<comment type="caution">
    <text evidence="8">The sequence shown here is derived from an EMBL/GenBank/DDBJ whole genome shotgun (WGS) entry which is preliminary data.</text>
</comment>
<dbReference type="GeneID" id="78361620"/>
<dbReference type="Gene3D" id="3.40.50.300">
    <property type="entry name" value="P-loop containing nucleotide triphosphate hydrolases"/>
    <property type="match status" value="1"/>
</dbReference>
<protein>
    <recommendedName>
        <fullName evidence="5">Type IV secretion system protein virB4</fullName>
    </recommendedName>
</protein>
<dbReference type="Pfam" id="PF19044">
    <property type="entry name" value="P-loop_TraG"/>
    <property type="match status" value="1"/>
</dbReference>
<evidence type="ECO:0000256" key="3">
    <source>
        <dbReference type="ARBA" id="ARBA00022840"/>
    </source>
</evidence>
<dbReference type="EMBL" id="NHMP01000003">
    <property type="protein sequence ID" value="OXE49715.1"/>
    <property type="molecule type" value="Genomic_DNA"/>
</dbReference>
<dbReference type="GO" id="GO:0005524">
    <property type="term" value="F:ATP binding"/>
    <property type="evidence" value="ECO:0007669"/>
    <property type="project" value="UniProtKB-KW"/>
</dbReference>
<dbReference type="InterPro" id="IPR043964">
    <property type="entry name" value="P-loop_TraG"/>
</dbReference>
<name>A0A227KNQ6_9BURK</name>
<evidence type="ECO:0000256" key="5">
    <source>
        <dbReference type="ARBA" id="ARBA00023635"/>
    </source>
</evidence>
<keyword evidence="4" id="KW-0843">Virulence</keyword>
<reference evidence="9" key="1">
    <citation type="submission" date="2017-05" db="EMBL/GenBank/DDBJ databases">
        <title>Improved OligoMM genomes.</title>
        <authorList>
            <person name="Garzetti D."/>
        </authorList>
    </citation>
    <scope>NUCLEOTIDE SEQUENCE [LARGE SCALE GENOMIC DNA]</scope>
    <source>
        <strain evidence="9">YL45</strain>
    </source>
</reference>
<dbReference type="InterPro" id="IPR018145">
    <property type="entry name" value="CagE_TrbE_VirB_cntrl_dom"/>
</dbReference>
<evidence type="ECO:0000256" key="1">
    <source>
        <dbReference type="ARBA" id="ARBA00006512"/>
    </source>
</evidence>
<dbReference type="InterPro" id="IPR004346">
    <property type="entry name" value="CagE_TrbE_VirB"/>
</dbReference>
<keyword evidence="2" id="KW-0547">Nucleotide-binding</keyword>
<gene>
    <name evidence="8" type="ORF">ADH67_06205</name>
</gene>
<organism evidence="8 9">
    <name type="scientific">Turicimonas muris</name>
    <dbReference type="NCBI Taxonomy" id="1796652"/>
    <lineage>
        <taxon>Bacteria</taxon>
        <taxon>Pseudomonadati</taxon>
        <taxon>Pseudomonadota</taxon>
        <taxon>Betaproteobacteria</taxon>
        <taxon>Burkholderiales</taxon>
        <taxon>Sutterellaceae</taxon>
        <taxon>Turicimonas</taxon>
    </lineage>
</organism>
<dbReference type="PANTHER" id="PTHR30121">
    <property type="entry name" value="UNCHARACTERIZED PROTEIN YJGR-RELATED"/>
    <property type="match status" value="1"/>
</dbReference>
<keyword evidence="9" id="KW-1185">Reference proteome</keyword>
<dbReference type="Pfam" id="PF03135">
    <property type="entry name" value="CagE_TrbE_VirB"/>
    <property type="match status" value="1"/>
</dbReference>
<feature type="domain" description="CagE TrbE VirB component of type IV transporter system central" evidence="6">
    <location>
        <begin position="183"/>
        <end position="383"/>
    </location>
</feature>
<evidence type="ECO:0000313" key="9">
    <source>
        <dbReference type="Proteomes" id="UP000214610"/>
    </source>
</evidence>
<dbReference type="Proteomes" id="UP000214610">
    <property type="component" value="Unassembled WGS sequence"/>
</dbReference>
<keyword evidence="3" id="KW-0067">ATP-binding</keyword>
<dbReference type="InterPro" id="IPR027417">
    <property type="entry name" value="P-loop_NTPase"/>
</dbReference>
<feature type="domain" description="TraG P-loop" evidence="7">
    <location>
        <begin position="657"/>
        <end position="747"/>
    </location>
</feature>
<dbReference type="RefSeq" id="WP_066593162.1">
    <property type="nucleotide sequence ID" value="NZ_CAJTBZ010000049.1"/>
</dbReference>